<protein>
    <submittedName>
        <fullName evidence="1">Uncharacterized protein</fullName>
    </submittedName>
</protein>
<evidence type="ECO:0000313" key="1">
    <source>
        <dbReference type="EMBL" id="CEK72450.1"/>
    </source>
</evidence>
<accession>A0A0B6ZXJ8</accession>
<sequence>METNLLMKTALRWILEGKLKHGTPKTTWRRTAEQKLHEINYSWKTRGTIKNREQ</sequence>
<reference evidence="1" key="1">
    <citation type="submission" date="2014-12" db="EMBL/GenBank/DDBJ databases">
        <title>Insight into the proteome of Arion vulgaris.</title>
        <authorList>
            <person name="Aradska J."/>
            <person name="Bulat T."/>
            <person name="Smidak R."/>
            <person name="Sarate P."/>
            <person name="Gangsoo J."/>
            <person name="Sialana F."/>
            <person name="Bilban M."/>
            <person name="Lubec G."/>
        </authorList>
    </citation>
    <scope>NUCLEOTIDE SEQUENCE</scope>
    <source>
        <tissue evidence="1">Skin</tissue>
    </source>
</reference>
<name>A0A0B6ZXJ8_9EUPU</name>
<dbReference type="EMBL" id="HACG01025585">
    <property type="protein sequence ID" value="CEK72450.1"/>
    <property type="molecule type" value="Transcribed_RNA"/>
</dbReference>
<dbReference type="AlphaFoldDB" id="A0A0B6ZXJ8"/>
<gene>
    <name evidence="1" type="primary">ORF82464</name>
</gene>
<organism evidence="1">
    <name type="scientific">Arion vulgaris</name>
    <dbReference type="NCBI Taxonomy" id="1028688"/>
    <lineage>
        <taxon>Eukaryota</taxon>
        <taxon>Metazoa</taxon>
        <taxon>Spiralia</taxon>
        <taxon>Lophotrochozoa</taxon>
        <taxon>Mollusca</taxon>
        <taxon>Gastropoda</taxon>
        <taxon>Heterobranchia</taxon>
        <taxon>Euthyneura</taxon>
        <taxon>Panpulmonata</taxon>
        <taxon>Eupulmonata</taxon>
        <taxon>Stylommatophora</taxon>
        <taxon>Helicina</taxon>
        <taxon>Arionoidea</taxon>
        <taxon>Arionidae</taxon>
        <taxon>Arion</taxon>
    </lineage>
</organism>
<proteinExistence type="predicted"/>